<feature type="compositionally biased region" description="Acidic residues" evidence="1">
    <location>
        <begin position="17"/>
        <end position="26"/>
    </location>
</feature>
<reference evidence="3" key="1">
    <citation type="submission" date="2013-12" db="EMBL/GenBank/DDBJ databases">
        <authorList>
            <person name="Aslett M."/>
        </authorList>
    </citation>
    <scope>NUCLEOTIDE SEQUENCE [LARGE SCALE GENOMIC DNA]</scope>
    <source>
        <strain evidence="3">Lindley</strain>
    </source>
</reference>
<dbReference type="InterPro" id="IPR011009">
    <property type="entry name" value="Kinase-like_dom_sf"/>
</dbReference>
<reference evidence="3" key="2">
    <citation type="submission" date="2014-05" db="EMBL/GenBank/DDBJ databases">
        <title>The genome and life-stage specific transcriptomes of Globodera pallida elucidate key aspects of plant parasitism by a cyst nematode.</title>
        <authorList>
            <person name="Cotton J.A."/>
            <person name="Lilley C.J."/>
            <person name="Jones L.M."/>
            <person name="Kikuchi T."/>
            <person name="Reid A.J."/>
            <person name="Thorpe P."/>
            <person name="Tsai I.J."/>
            <person name="Beasley H."/>
            <person name="Blok V."/>
            <person name="Cock P.J.A."/>
            <person name="Van den Akker S.E."/>
            <person name="Holroyd N."/>
            <person name="Hunt M."/>
            <person name="Mantelin S."/>
            <person name="Naghra H."/>
            <person name="Pain A."/>
            <person name="Palomares-Rius J.E."/>
            <person name="Zarowiecki M."/>
            <person name="Berriman M."/>
            <person name="Jones J.T."/>
            <person name="Urwin P.E."/>
        </authorList>
    </citation>
    <scope>NUCLEOTIDE SEQUENCE [LARGE SCALE GENOMIC DNA]</scope>
    <source>
        <strain evidence="3">Lindley</strain>
    </source>
</reference>
<feature type="region of interest" description="Disordered" evidence="1">
    <location>
        <begin position="1"/>
        <end position="72"/>
    </location>
</feature>
<dbReference type="PROSITE" id="PS50011">
    <property type="entry name" value="PROTEIN_KINASE_DOM"/>
    <property type="match status" value="1"/>
</dbReference>
<keyword evidence="3" id="KW-1185">Reference proteome</keyword>
<dbReference type="Proteomes" id="UP000050741">
    <property type="component" value="Unassembled WGS sequence"/>
</dbReference>
<name>A0A183BLW1_GLOPA</name>
<reference evidence="4" key="3">
    <citation type="submission" date="2016-06" db="UniProtKB">
        <authorList>
            <consortium name="WormBaseParasite"/>
        </authorList>
    </citation>
    <scope>IDENTIFICATION</scope>
</reference>
<dbReference type="PANTHER" id="PTHR24359">
    <property type="entry name" value="SERINE/THREONINE-PROTEIN KINASE SBK1"/>
    <property type="match status" value="1"/>
</dbReference>
<sequence>MSAKCPQNAAADKALAEAEEEAEEADSFCWDSREGSMSPSPKHSASSSLSSSPTRQQIQRISAKRSVPSKLRQSVFNGTSPLHVAALFASAAKAAVIGTGTDSALTRDENVSRLFMNSDEVFKMWEENIRQVEDVQTTRGVRKNASLHERGGNARYRDMQILQRVTQRVLAAVEFMHSEGLTHRNIRAESVLILDPNKLSRVKLIDLCLTKATGSTVRHQETVNSYNGPELCDKVPNESYAVATSVDIWATGILVAYCLKGKFPWQKATIMCKPFWEWDQWMKRKVPHLPKYWDMFSEKALKLFKHTLNPKAKERWVAREMRKLVDKERLLKTKGTAAAHNTVYYPDVEECLTPAGDVVELQQKPQPKKSMIGQWLNHTLSAMSEISEQLLELRKSTVSRRRAKKLVLYGMSRDLFGPEKSEEWTAGPMSANEIGAEARRLSQLYVGVRPVDKCLRIAYAKAMDIKHQGILEVMVDPDKDFRVYNEPASGHDGGNATLEGRRWTNGEVPEGEIIKF</sequence>
<organism evidence="3 4">
    <name type="scientific">Globodera pallida</name>
    <name type="common">Potato cyst nematode worm</name>
    <name type="synonym">Heterodera pallida</name>
    <dbReference type="NCBI Taxonomy" id="36090"/>
    <lineage>
        <taxon>Eukaryota</taxon>
        <taxon>Metazoa</taxon>
        <taxon>Ecdysozoa</taxon>
        <taxon>Nematoda</taxon>
        <taxon>Chromadorea</taxon>
        <taxon>Rhabditida</taxon>
        <taxon>Tylenchina</taxon>
        <taxon>Tylenchomorpha</taxon>
        <taxon>Tylenchoidea</taxon>
        <taxon>Heteroderidae</taxon>
        <taxon>Heteroderinae</taxon>
        <taxon>Globodera</taxon>
    </lineage>
</organism>
<dbReference type="GO" id="GO:0005524">
    <property type="term" value="F:ATP binding"/>
    <property type="evidence" value="ECO:0007669"/>
    <property type="project" value="InterPro"/>
</dbReference>
<evidence type="ECO:0000313" key="4">
    <source>
        <dbReference type="WBParaSite" id="GPLIN_000159600"/>
    </source>
</evidence>
<feature type="compositionally biased region" description="Low complexity" evidence="1">
    <location>
        <begin position="36"/>
        <end position="53"/>
    </location>
</feature>
<dbReference type="AlphaFoldDB" id="A0A183BLW1"/>
<protein>
    <submittedName>
        <fullName evidence="4">Protein kinase domain-containing protein</fullName>
    </submittedName>
</protein>
<dbReference type="Pfam" id="PF00069">
    <property type="entry name" value="Pkinase"/>
    <property type="match status" value="1"/>
</dbReference>
<accession>A0A183BLW1</accession>
<evidence type="ECO:0000256" key="1">
    <source>
        <dbReference type="SAM" id="MobiDB-lite"/>
    </source>
</evidence>
<dbReference type="SMART" id="SM00220">
    <property type="entry name" value="S_TKc"/>
    <property type="match status" value="1"/>
</dbReference>
<feature type="domain" description="Protein kinase" evidence="2">
    <location>
        <begin position="1"/>
        <end position="331"/>
    </location>
</feature>
<evidence type="ECO:0000259" key="2">
    <source>
        <dbReference type="PROSITE" id="PS50011"/>
    </source>
</evidence>
<dbReference type="GO" id="GO:0004674">
    <property type="term" value="F:protein serine/threonine kinase activity"/>
    <property type="evidence" value="ECO:0007669"/>
    <property type="project" value="TreeGrafter"/>
</dbReference>
<dbReference type="Gene3D" id="1.10.510.10">
    <property type="entry name" value="Transferase(Phosphotransferase) domain 1"/>
    <property type="match status" value="1"/>
</dbReference>
<dbReference type="SUPFAM" id="SSF56112">
    <property type="entry name" value="Protein kinase-like (PK-like)"/>
    <property type="match status" value="1"/>
</dbReference>
<proteinExistence type="predicted"/>
<evidence type="ECO:0000313" key="3">
    <source>
        <dbReference type="Proteomes" id="UP000050741"/>
    </source>
</evidence>
<dbReference type="WBParaSite" id="GPLIN_000159600">
    <property type="protein sequence ID" value="GPLIN_000159600"/>
    <property type="gene ID" value="GPLIN_000159600"/>
</dbReference>
<dbReference type="PANTHER" id="PTHR24359:SF1">
    <property type="entry name" value="INHIBITOR OF NUCLEAR FACTOR KAPPA-B KINASE EPSILON SUBUNIT HOMOLOG 1-RELATED"/>
    <property type="match status" value="1"/>
</dbReference>
<dbReference type="InterPro" id="IPR000719">
    <property type="entry name" value="Prot_kinase_dom"/>
</dbReference>